<dbReference type="PROSITE" id="PS51257">
    <property type="entry name" value="PROKAR_LIPOPROTEIN"/>
    <property type="match status" value="1"/>
</dbReference>
<feature type="chain" id="PRO_5047124024" evidence="2">
    <location>
        <begin position="30"/>
        <end position="314"/>
    </location>
</feature>
<dbReference type="CDD" id="cd13606">
    <property type="entry name" value="PBP2_ProX_like"/>
    <property type="match status" value="1"/>
</dbReference>
<dbReference type="Gene3D" id="3.40.190.10">
    <property type="entry name" value="Periplasmic binding protein-like II"/>
    <property type="match status" value="1"/>
</dbReference>
<comment type="caution">
    <text evidence="4">The sequence shown here is derived from an EMBL/GenBank/DDBJ whole genome shotgun (WGS) entry which is preliminary data.</text>
</comment>
<proteinExistence type="predicted"/>
<feature type="region of interest" description="Disordered" evidence="1">
    <location>
        <begin position="290"/>
        <end position="314"/>
    </location>
</feature>
<dbReference type="Proteomes" id="UP000643279">
    <property type="component" value="Unassembled WGS sequence"/>
</dbReference>
<dbReference type="Gene3D" id="3.40.190.120">
    <property type="entry name" value="Osmoprotection protein (prox), domain 2"/>
    <property type="match status" value="1"/>
</dbReference>
<dbReference type="EMBL" id="BMFW01000043">
    <property type="protein sequence ID" value="GGI02230.1"/>
    <property type="molecule type" value="Genomic_DNA"/>
</dbReference>
<feature type="signal peptide" evidence="2">
    <location>
        <begin position="1"/>
        <end position="29"/>
    </location>
</feature>
<gene>
    <name evidence="4" type="primary">proX</name>
    <name evidence="4" type="ORF">GCM10007170_43470</name>
</gene>
<dbReference type="SUPFAM" id="SSF53850">
    <property type="entry name" value="Periplasmic binding protein-like II"/>
    <property type="match status" value="1"/>
</dbReference>
<sequence length="314" mass="32146">MGIPFKTSRLAALAAGAVLTLGLAACSPAANPLTTSSPGSPGTGGPLVVGSANFPESQILAEIYAGALNAAGISASTKPSIGSREVYVRALQDGSIDLVPDYSGNLLRYVDKNATAVSAGDVMKALPAKLPDGLKVLDASAAEDKDSIVVTEATAAKYGLKTLADLGRICGKIALGMPPEAQERPQGLPGLKAKYGCVPGQFLPFSDSGGPVTVKALLDDKIQAADVFTTSPLIAQNHLLTLEDPANNFAAQQVVPLIRTDRVDSKAAEVLNKVSASLTTDDLIKLNTQVSSGSSKQNPKDAAAAWLKDKGVAQ</sequence>
<feature type="domain" description="ABC-type glycine betaine transport system substrate-binding" evidence="3">
    <location>
        <begin position="46"/>
        <end position="308"/>
    </location>
</feature>
<reference evidence="5" key="1">
    <citation type="journal article" date="2019" name="Int. J. Syst. Evol. Microbiol.">
        <title>The Global Catalogue of Microorganisms (GCM) 10K type strain sequencing project: providing services to taxonomists for standard genome sequencing and annotation.</title>
        <authorList>
            <consortium name="The Broad Institute Genomics Platform"/>
            <consortium name="The Broad Institute Genome Sequencing Center for Infectious Disease"/>
            <person name="Wu L."/>
            <person name="Ma J."/>
        </authorList>
    </citation>
    <scope>NUCLEOTIDE SEQUENCE [LARGE SCALE GENOMIC DNA]</scope>
    <source>
        <strain evidence="5">CGMCC 1.12778</strain>
    </source>
</reference>
<evidence type="ECO:0000256" key="1">
    <source>
        <dbReference type="SAM" id="MobiDB-lite"/>
    </source>
</evidence>
<evidence type="ECO:0000259" key="3">
    <source>
        <dbReference type="Pfam" id="PF04069"/>
    </source>
</evidence>
<evidence type="ECO:0000256" key="2">
    <source>
        <dbReference type="SAM" id="SignalP"/>
    </source>
</evidence>
<keyword evidence="5" id="KW-1185">Reference proteome</keyword>
<dbReference type="InterPro" id="IPR007210">
    <property type="entry name" value="ABC_Gly_betaine_transp_sub-bd"/>
</dbReference>
<dbReference type="Pfam" id="PF04069">
    <property type="entry name" value="OpuAC"/>
    <property type="match status" value="1"/>
</dbReference>
<accession>A0ABQ2B109</accession>
<name>A0ABQ2B109_9MICC</name>
<organism evidence="4 5">
    <name type="scientific">Arthrobacter liuii</name>
    <dbReference type="NCBI Taxonomy" id="1476996"/>
    <lineage>
        <taxon>Bacteria</taxon>
        <taxon>Bacillati</taxon>
        <taxon>Actinomycetota</taxon>
        <taxon>Actinomycetes</taxon>
        <taxon>Micrococcales</taxon>
        <taxon>Micrococcaceae</taxon>
        <taxon>Arthrobacter</taxon>
    </lineage>
</organism>
<dbReference type="RefSeq" id="WP_188573591.1">
    <property type="nucleotide sequence ID" value="NZ_BMFW01000043.1"/>
</dbReference>
<evidence type="ECO:0000313" key="5">
    <source>
        <dbReference type="Proteomes" id="UP000643279"/>
    </source>
</evidence>
<evidence type="ECO:0000313" key="4">
    <source>
        <dbReference type="EMBL" id="GGI02230.1"/>
    </source>
</evidence>
<protein>
    <submittedName>
        <fullName evidence="4">Glycine/betaine ABC transporter substrate-binding protein</fullName>
    </submittedName>
</protein>
<keyword evidence="2" id="KW-0732">Signal</keyword>